<dbReference type="Gene3D" id="3.40.50.1110">
    <property type="entry name" value="SGNH hydrolase"/>
    <property type="match status" value="1"/>
</dbReference>
<evidence type="ECO:0000313" key="4">
    <source>
        <dbReference type="Proteomes" id="UP000295198"/>
    </source>
</evidence>
<dbReference type="InterPro" id="IPR036514">
    <property type="entry name" value="SGNH_hydro_sf"/>
</dbReference>
<name>A0A4Q4Z7P9_9ACTN</name>
<dbReference type="RefSeq" id="WP_134719750.1">
    <property type="nucleotide sequence ID" value="NZ_SDKM01000033.1"/>
</dbReference>
<accession>A0A4Q4Z7P9</accession>
<protein>
    <submittedName>
        <fullName evidence="3">SGNH/GDSL hydrolase family protein</fullName>
    </submittedName>
</protein>
<gene>
    <name evidence="3" type="ORF">EKO23_19260</name>
</gene>
<feature type="domain" description="SGNH hydrolase-type esterase" evidence="2">
    <location>
        <begin position="71"/>
        <end position="247"/>
    </location>
</feature>
<dbReference type="InterPro" id="IPR051532">
    <property type="entry name" value="Ester_Hydrolysis_Enzymes"/>
</dbReference>
<dbReference type="AlphaFoldDB" id="A0A4Q4Z7P9"/>
<dbReference type="OrthoDB" id="9804395at2"/>
<evidence type="ECO:0000256" key="1">
    <source>
        <dbReference type="SAM" id="MobiDB-lite"/>
    </source>
</evidence>
<dbReference type="CDD" id="cd01836">
    <property type="entry name" value="FeeA_FeeB_like"/>
    <property type="match status" value="1"/>
</dbReference>
<dbReference type="SUPFAM" id="SSF52266">
    <property type="entry name" value="SGNH hydrolase"/>
    <property type="match status" value="1"/>
</dbReference>
<comment type="caution">
    <text evidence="3">The sequence shown here is derived from an EMBL/GenBank/DDBJ whole genome shotgun (WGS) entry which is preliminary data.</text>
</comment>
<dbReference type="InterPro" id="IPR013830">
    <property type="entry name" value="SGNH_hydro"/>
</dbReference>
<organism evidence="3 4">
    <name type="scientific">Nocardioides guangzhouensis</name>
    <dbReference type="NCBI Taxonomy" id="2497878"/>
    <lineage>
        <taxon>Bacteria</taxon>
        <taxon>Bacillati</taxon>
        <taxon>Actinomycetota</taxon>
        <taxon>Actinomycetes</taxon>
        <taxon>Propionibacteriales</taxon>
        <taxon>Nocardioidaceae</taxon>
        <taxon>Nocardioides</taxon>
    </lineage>
</organism>
<dbReference type="Pfam" id="PF13472">
    <property type="entry name" value="Lipase_GDSL_2"/>
    <property type="match status" value="1"/>
</dbReference>
<dbReference type="GO" id="GO:0004622">
    <property type="term" value="F:phosphatidylcholine lysophospholipase activity"/>
    <property type="evidence" value="ECO:0007669"/>
    <property type="project" value="TreeGrafter"/>
</dbReference>
<feature type="compositionally biased region" description="Acidic residues" evidence="1">
    <location>
        <begin position="349"/>
        <end position="362"/>
    </location>
</feature>
<keyword evidence="4" id="KW-1185">Reference proteome</keyword>
<dbReference type="EMBL" id="SDKM01000033">
    <property type="protein sequence ID" value="RYP83435.1"/>
    <property type="molecule type" value="Genomic_DNA"/>
</dbReference>
<dbReference type="Proteomes" id="UP000295198">
    <property type="component" value="Unassembled WGS sequence"/>
</dbReference>
<reference evidence="3 4" key="1">
    <citation type="submission" date="2019-01" db="EMBL/GenBank/DDBJ databases">
        <title>Nocardioides guangzhouensis sp. nov., an actinobacterium isolated from soil.</title>
        <authorList>
            <person name="Fu Y."/>
            <person name="Cai Y."/>
            <person name="Lin Z."/>
            <person name="Chen P."/>
        </authorList>
    </citation>
    <scope>NUCLEOTIDE SEQUENCE [LARGE SCALE GENOMIC DNA]</scope>
    <source>
        <strain evidence="3 4">130</strain>
    </source>
</reference>
<evidence type="ECO:0000259" key="2">
    <source>
        <dbReference type="Pfam" id="PF13472"/>
    </source>
</evidence>
<dbReference type="PANTHER" id="PTHR30383">
    <property type="entry name" value="THIOESTERASE 1/PROTEASE 1/LYSOPHOSPHOLIPASE L1"/>
    <property type="match status" value="1"/>
</dbReference>
<evidence type="ECO:0000313" key="3">
    <source>
        <dbReference type="EMBL" id="RYP83435.1"/>
    </source>
</evidence>
<feature type="compositionally biased region" description="Low complexity" evidence="1">
    <location>
        <begin position="330"/>
        <end position="348"/>
    </location>
</feature>
<sequence length="362" mass="37489">MGKAGAARKLASAAAYGGGGLSLLGASLYGVLTAEAKLARKTIGTTRDEPPPDATGWYGRGRPAPAIKVALLGDSSAAGYGVDRVEETPGALIASGLAEQADRRVYLRSFAKVGALTSDMHGQVERALPIEPDVAVLLVGANDVTHTVLPQTSVRHLSEAVRRLRDAGVEVLVGTCPDLGTIRPIAPPLKQVARIWSRRLAAAQAITVVEAGGRTVSLGDILGPEFDAAPALMFGPDQFHPSAEGYASLVGVMLPSTLAALGLGRAEEAQPETFRGEGVLPVARAAVEAARTPGTELDGTEIGGSRRGVRGLWVELRHRRRRPRTEGEAPEAAPGDTLQDAADNAADNAAEEAVDEDLSTGS</sequence>
<keyword evidence="3" id="KW-0378">Hydrolase</keyword>
<feature type="region of interest" description="Disordered" evidence="1">
    <location>
        <begin position="319"/>
        <end position="362"/>
    </location>
</feature>
<proteinExistence type="predicted"/>
<dbReference type="PANTHER" id="PTHR30383:SF5">
    <property type="entry name" value="SGNH HYDROLASE-TYPE ESTERASE DOMAIN-CONTAINING PROTEIN"/>
    <property type="match status" value="1"/>
</dbReference>